<dbReference type="Proteomes" id="UP000008177">
    <property type="component" value="Unplaced contigs"/>
</dbReference>
<name>G2YY18_BOTF4</name>
<organism evidence="1 2">
    <name type="scientific">Botryotinia fuckeliana (strain T4)</name>
    <name type="common">Noble rot fungus</name>
    <name type="synonym">Botrytis cinerea</name>
    <dbReference type="NCBI Taxonomy" id="999810"/>
    <lineage>
        <taxon>Eukaryota</taxon>
        <taxon>Fungi</taxon>
        <taxon>Dikarya</taxon>
        <taxon>Ascomycota</taxon>
        <taxon>Pezizomycotina</taxon>
        <taxon>Leotiomycetes</taxon>
        <taxon>Helotiales</taxon>
        <taxon>Sclerotiniaceae</taxon>
        <taxon>Botrytis</taxon>
    </lineage>
</organism>
<gene>
    <name evidence="1" type="ORF">BofuT4_uP146850.1</name>
</gene>
<evidence type="ECO:0000313" key="1">
    <source>
        <dbReference type="EMBL" id="CCD56516.1"/>
    </source>
</evidence>
<dbReference type="EMBL" id="FQ790360">
    <property type="protein sequence ID" value="CCD56516.1"/>
    <property type="molecule type" value="Genomic_DNA"/>
</dbReference>
<accession>G2YY18</accession>
<dbReference type="HOGENOM" id="CLU_2830945_0_0_1"/>
<dbReference type="InParanoid" id="G2YY18"/>
<reference evidence="2" key="1">
    <citation type="journal article" date="2011" name="PLoS Genet.">
        <title>Genomic analysis of the necrotrophic fungal pathogens Sclerotinia sclerotiorum and Botrytis cinerea.</title>
        <authorList>
            <person name="Amselem J."/>
            <person name="Cuomo C.A."/>
            <person name="van Kan J.A."/>
            <person name="Viaud M."/>
            <person name="Benito E.P."/>
            <person name="Couloux A."/>
            <person name="Coutinho P.M."/>
            <person name="de Vries R.P."/>
            <person name="Dyer P.S."/>
            <person name="Fillinger S."/>
            <person name="Fournier E."/>
            <person name="Gout L."/>
            <person name="Hahn M."/>
            <person name="Kohn L."/>
            <person name="Lapalu N."/>
            <person name="Plummer K.M."/>
            <person name="Pradier J.M."/>
            <person name="Quevillon E."/>
            <person name="Sharon A."/>
            <person name="Simon A."/>
            <person name="ten Have A."/>
            <person name="Tudzynski B."/>
            <person name="Tudzynski P."/>
            <person name="Wincker P."/>
            <person name="Andrew M."/>
            <person name="Anthouard V."/>
            <person name="Beever R.E."/>
            <person name="Beffa R."/>
            <person name="Benoit I."/>
            <person name="Bouzid O."/>
            <person name="Brault B."/>
            <person name="Chen Z."/>
            <person name="Choquer M."/>
            <person name="Collemare J."/>
            <person name="Cotton P."/>
            <person name="Danchin E.G."/>
            <person name="Da Silva C."/>
            <person name="Gautier A."/>
            <person name="Giraud C."/>
            <person name="Giraud T."/>
            <person name="Gonzalez C."/>
            <person name="Grossetete S."/>
            <person name="Guldener U."/>
            <person name="Henrissat B."/>
            <person name="Howlett B.J."/>
            <person name="Kodira C."/>
            <person name="Kretschmer M."/>
            <person name="Lappartient A."/>
            <person name="Leroch M."/>
            <person name="Levis C."/>
            <person name="Mauceli E."/>
            <person name="Neuveglise C."/>
            <person name="Oeser B."/>
            <person name="Pearson M."/>
            <person name="Poulain J."/>
            <person name="Poussereau N."/>
            <person name="Quesneville H."/>
            <person name="Rascle C."/>
            <person name="Schumacher J."/>
            <person name="Segurens B."/>
            <person name="Sexton A."/>
            <person name="Silva E."/>
            <person name="Sirven C."/>
            <person name="Soanes D.M."/>
            <person name="Talbot N.J."/>
            <person name="Templeton M."/>
            <person name="Yandava C."/>
            <person name="Yarden O."/>
            <person name="Zeng Q."/>
            <person name="Rollins J.A."/>
            <person name="Lebrun M.H."/>
            <person name="Dickman M."/>
        </authorList>
    </citation>
    <scope>NUCLEOTIDE SEQUENCE [LARGE SCALE GENOMIC DNA]</scope>
    <source>
        <strain evidence="2">T4</strain>
    </source>
</reference>
<sequence length="66" mass="7712">MKMFCAGKVEETLVLWVERFEEKKGGERIFLFPLRDRVPVTIVTVKKRKKKKTTTTVVVVMRVIST</sequence>
<proteinExistence type="predicted"/>
<evidence type="ECO:0000313" key="2">
    <source>
        <dbReference type="Proteomes" id="UP000008177"/>
    </source>
</evidence>
<protein>
    <submittedName>
        <fullName evidence="1">Uncharacterized protein</fullName>
    </submittedName>
</protein>
<dbReference type="AlphaFoldDB" id="G2YY18"/>